<accession>A0A382P0X6</accession>
<sequence>MVRYISLILFIGLVFWSCEDNGEC</sequence>
<evidence type="ECO:0000313" key="1">
    <source>
        <dbReference type="EMBL" id="SVC66398.1"/>
    </source>
</evidence>
<organism evidence="1">
    <name type="scientific">marine metagenome</name>
    <dbReference type="NCBI Taxonomy" id="408172"/>
    <lineage>
        <taxon>unclassified sequences</taxon>
        <taxon>metagenomes</taxon>
        <taxon>ecological metagenomes</taxon>
    </lineage>
</organism>
<reference evidence="1" key="1">
    <citation type="submission" date="2018-05" db="EMBL/GenBank/DDBJ databases">
        <authorList>
            <person name="Lanie J.A."/>
            <person name="Ng W.-L."/>
            <person name="Kazmierczak K.M."/>
            <person name="Andrzejewski T.M."/>
            <person name="Davidsen T.M."/>
            <person name="Wayne K.J."/>
            <person name="Tettelin H."/>
            <person name="Glass J.I."/>
            <person name="Rusch D."/>
            <person name="Podicherti R."/>
            <person name="Tsui H.-C.T."/>
            <person name="Winkler M.E."/>
        </authorList>
    </citation>
    <scope>NUCLEOTIDE SEQUENCE</scope>
</reference>
<protein>
    <submittedName>
        <fullName evidence="1">Uncharacterized protein</fullName>
    </submittedName>
</protein>
<name>A0A382P0X6_9ZZZZ</name>
<gene>
    <name evidence="1" type="ORF">METZ01_LOCUS319252</name>
</gene>
<proteinExistence type="predicted"/>
<dbReference type="AlphaFoldDB" id="A0A382P0X6"/>
<feature type="non-terminal residue" evidence="1">
    <location>
        <position position="24"/>
    </location>
</feature>
<dbReference type="EMBL" id="UINC01103763">
    <property type="protein sequence ID" value="SVC66398.1"/>
    <property type="molecule type" value="Genomic_DNA"/>
</dbReference>